<keyword evidence="2" id="KW-1185">Reference proteome</keyword>
<name>A0AAV8Y1U2_9CUCU</name>
<protein>
    <submittedName>
        <fullName evidence="1">Uncharacterized protein</fullName>
    </submittedName>
</protein>
<evidence type="ECO:0000313" key="2">
    <source>
        <dbReference type="Proteomes" id="UP001162156"/>
    </source>
</evidence>
<reference evidence="1" key="1">
    <citation type="journal article" date="2023" name="Insect Mol. Biol.">
        <title>Genome sequencing provides insights into the evolution of gene families encoding plant cell wall-degrading enzymes in longhorned beetles.</title>
        <authorList>
            <person name="Shin N.R."/>
            <person name="Okamura Y."/>
            <person name="Kirsch R."/>
            <person name="Pauchet Y."/>
        </authorList>
    </citation>
    <scope>NUCLEOTIDE SEQUENCE</scope>
    <source>
        <strain evidence="1">RBIC_L_NR</strain>
    </source>
</reference>
<dbReference type="EMBL" id="JANEYF010002513">
    <property type="protein sequence ID" value="KAJ8945412.1"/>
    <property type="molecule type" value="Genomic_DNA"/>
</dbReference>
<proteinExistence type="predicted"/>
<dbReference type="Proteomes" id="UP001162156">
    <property type="component" value="Unassembled WGS sequence"/>
</dbReference>
<organism evidence="1 2">
    <name type="scientific">Rhamnusium bicolor</name>
    <dbReference type="NCBI Taxonomy" id="1586634"/>
    <lineage>
        <taxon>Eukaryota</taxon>
        <taxon>Metazoa</taxon>
        <taxon>Ecdysozoa</taxon>
        <taxon>Arthropoda</taxon>
        <taxon>Hexapoda</taxon>
        <taxon>Insecta</taxon>
        <taxon>Pterygota</taxon>
        <taxon>Neoptera</taxon>
        <taxon>Endopterygota</taxon>
        <taxon>Coleoptera</taxon>
        <taxon>Polyphaga</taxon>
        <taxon>Cucujiformia</taxon>
        <taxon>Chrysomeloidea</taxon>
        <taxon>Cerambycidae</taxon>
        <taxon>Lepturinae</taxon>
        <taxon>Rhagiini</taxon>
        <taxon>Rhamnusium</taxon>
    </lineage>
</organism>
<evidence type="ECO:0000313" key="1">
    <source>
        <dbReference type="EMBL" id="KAJ8945412.1"/>
    </source>
</evidence>
<sequence>MPRDLYDRALLLATETSLQLGNDKLAYPLIEHLHKEGIAIRQHYFWPLIYLKLEILQKGIVDVLTKMNEFNVT</sequence>
<comment type="caution">
    <text evidence="1">The sequence shown here is derived from an EMBL/GenBank/DDBJ whole genome shotgun (WGS) entry which is preliminary data.</text>
</comment>
<accession>A0AAV8Y1U2</accession>
<gene>
    <name evidence="1" type="ORF">NQ314_009250</name>
</gene>
<dbReference type="AlphaFoldDB" id="A0AAV8Y1U2"/>